<accession>A0AAX2JA30</accession>
<evidence type="ECO:0000313" key="1">
    <source>
        <dbReference type="EMBL" id="SQJ00393.1"/>
    </source>
</evidence>
<dbReference type="AlphaFoldDB" id="A0AAX2JA30"/>
<name>A0AAX2JA30_9FUSO</name>
<sequence length="303" mass="36965">MIFNEINNVYYLTVSRIIKELLKKPLTDREMIDIIKETAFLESFIQIYQSIKEEKWQLITRDMKTVIKNPIKPYLTEVEKRWLKSIFMDRKIKLFCDEIPELTGIKPLYQEEDFYYFDRKKNGDNYDDEKYIKNFRRILKGINERKKIIIKSLNRGKRVTEIEVIPDKIEYSYKDDKFRFLGIKDGKEKIFNMSNIIECELTERYEDIEKEIIPMEQRKIMVDLVDSRDALERAMLHFSDFKKVTEKIDERKYKMEIYYEAIDETEVLIRVLSFGPMLRVIYPKRFISLIKERLKKQKKLWTF</sequence>
<organism evidence="1 2">
    <name type="scientific">Fusobacterium ulcerans</name>
    <dbReference type="NCBI Taxonomy" id="861"/>
    <lineage>
        <taxon>Bacteria</taxon>
        <taxon>Fusobacteriati</taxon>
        <taxon>Fusobacteriota</taxon>
        <taxon>Fusobacteriia</taxon>
        <taxon>Fusobacteriales</taxon>
        <taxon>Fusobacteriaceae</taxon>
        <taxon>Fusobacterium</taxon>
    </lineage>
</organism>
<dbReference type="Proteomes" id="UP000249008">
    <property type="component" value="Chromosome 1"/>
</dbReference>
<protein>
    <recommendedName>
        <fullName evidence="3">WYL domain-containing protein</fullName>
    </recommendedName>
</protein>
<proteinExistence type="predicted"/>
<gene>
    <name evidence="1" type="ORF">NCTC12112_00696</name>
</gene>
<evidence type="ECO:0008006" key="3">
    <source>
        <dbReference type="Google" id="ProtNLM"/>
    </source>
</evidence>
<evidence type="ECO:0000313" key="2">
    <source>
        <dbReference type="Proteomes" id="UP000249008"/>
    </source>
</evidence>
<reference evidence="1 2" key="1">
    <citation type="submission" date="2018-06" db="EMBL/GenBank/DDBJ databases">
        <authorList>
            <consortium name="Pathogen Informatics"/>
            <person name="Doyle S."/>
        </authorList>
    </citation>
    <scope>NUCLEOTIDE SEQUENCE [LARGE SCALE GENOMIC DNA]</scope>
    <source>
        <strain evidence="1 2">NCTC12112</strain>
    </source>
</reference>
<dbReference type="RefSeq" id="WP_005976193.1">
    <property type="nucleotide sequence ID" value="NZ_CABKNW010000001.1"/>
</dbReference>
<dbReference type="KEGG" id="ful:C4N20_10700"/>
<dbReference type="EMBL" id="LS483487">
    <property type="protein sequence ID" value="SQJ00393.1"/>
    <property type="molecule type" value="Genomic_DNA"/>
</dbReference>
<dbReference type="GeneID" id="78455283"/>